<dbReference type="GO" id="GO:0005865">
    <property type="term" value="C:striated muscle thin filament"/>
    <property type="evidence" value="ECO:0007669"/>
    <property type="project" value="TreeGrafter"/>
</dbReference>
<organism evidence="3 4">
    <name type="scientific">Gadus morhua</name>
    <name type="common">Atlantic cod</name>
    <dbReference type="NCBI Taxonomy" id="8049"/>
    <lineage>
        <taxon>Eukaryota</taxon>
        <taxon>Metazoa</taxon>
        <taxon>Chordata</taxon>
        <taxon>Craniata</taxon>
        <taxon>Vertebrata</taxon>
        <taxon>Euteleostomi</taxon>
        <taxon>Actinopterygii</taxon>
        <taxon>Neopterygii</taxon>
        <taxon>Teleostei</taxon>
        <taxon>Neoteleostei</taxon>
        <taxon>Acanthomorphata</taxon>
        <taxon>Zeiogadaria</taxon>
        <taxon>Gadariae</taxon>
        <taxon>Gadiformes</taxon>
        <taxon>Gadoidei</taxon>
        <taxon>Gadidae</taxon>
        <taxon>Gadus</taxon>
    </lineage>
</organism>
<reference evidence="3" key="1">
    <citation type="submission" date="2019-07" db="EMBL/GenBank/DDBJ databases">
        <authorList>
            <consortium name="Wellcome Sanger Institute Data Sharing"/>
        </authorList>
    </citation>
    <scope>NUCLEOTIDE SEQUENCE [LARGE SCALE GENOMIC DNA]</scope>
</reference>
<dbReference type="InterPro" id="IPR004934">
    <property type="entry name" value="TMOD"/>
</dbReference>
<dbReference type="GO" id="GO:0005523">
    <property type="term" value="F:tropomyosin binding"/>
    <property type="evidence" value="ECO:0007669"/>
    <property type="project" value="InterPro"/>
</dbReference>
<evidence type="ECO:0000256" key="2">
    <source>
        <dbReference type="ARBA" id="ARBA00022490"/>
    </source>
</evidence>
<dbReference type="PANTHER" id="PTHR10901">
    <property type="entry name" value="TROPOMODULIN"/>
    <property type="match status" value="1"/>
</dbReference>
<dbReference type="GO" id="GO:0051694">
    <property type="term" value="P:pointed-end actin filament capping"/>
    <property type="evidence" value="ECO:0007669"/>
    <property type="project" value="InterPro"/>
</dbReference>
<reference evidence="3" key="3">
    <citation type="submission" date="2025-09" db="UniProtKB">
        <authorList>
            <consortium name="Ensembl"/>
        </authorList>
    </citation>
    <scope>IDENTIFICATION</scope>
</reference>
<keyword evidence="2" id="KW-0963">Cytoplasm</keyword>
<dbReference type="Pfam" id="PF03250">
    <property type="entry name" value="Tropomodulin"/>
    <property type="match status" value="1"/>
</dbReference>
<sequence length="95" mass="10812">GSLPLGKDFRAQDAEDEDDLDALLATLTADEVKELEGECMVIDPDPGVPVGLRQRNQTEKTPSIRYHWRTFCDLRPLRKLKYIGNKKKRSARDEA</sequence>
<dbReference type="GO" id="GO:0007015">
    <property type="term" value="P:actin filament organization"/>
    <property type="evidence" value="ECO:0007669"/>
    <property type="project" value="TreeGrafter"/>
</dbReference>
<reference evidence="3" key="2">
    <citation type="submission" date="2025-08" db="UniProtKB">
        <authorList>
            <consortium name="Ensembl"/>
        </authorList>
    </citation>
    <scope>IDENTIFICATION</scope>
</reference>
<keyword evidence="4" id="KW-1185">Reference proteome</keyword>
<accession>A0A8C5CPZ6</accession>
<dbReference type="PANTHER" id="PTHR10901:SF5">
    <property type="entry name" value="LEIOMODIN-1"/>
    <property type="match status" value="1"/>
</dbReference>
<dbReference type="Ensembl" id="ENSGMOT00000054981.1">
    <property type="protein sequence ID" value="ENSGMOP00000065423.1"/>
    <property type="gene ID" value="ENSGMOG00000029376.1"/>
</dbReference>
<evidence type="ECO:0000313" key="4">
    <source>
        <dbReference type="Proteomes" id="UP000694546"/>
    </source>
</evidence>
<evidence type="ECO:0000256" key="1">
    <source>
        <dbReference type="ARBA" id="ARBA00004496"/>
    </source>
</evidence>
<proteinExistence type="predicted"/>
<comment type="subcellular location">
    <subcellularLocation>
        <location evidence="1">Cytoplasm</location>
    </subcellularLocation>
</comment>
<evidence type="ECO:0000313" key="3">
    <source>
        <dbReference type="Ensembl" id="ENSGMOP00000065423.1"/>
    </source>
</evidence>
<name>A0A8C5CPZ6_GADMO</name>
<dbReference type="GO" id="GO:0030239">
    <property type="term" value="P:myofibril assembly"/>
    <property type="evidence" value="ECO:0007669"/>
    <property type="project" value="TreeGrafter"/>
</dbReference>
<protein>
    <submittedName>
        <fullName evidence="3">Uncharacterized protein</fullName>
    </submittedName>
</protein>
<dbReference type="Proteomes" id="UP000694546">
    <property type="component" value="Chromosome 1"/>
</dbReference>
<dbReference type="AlphaFoldDB" id="A0A8C5CPZ6"/>
<dbReference type="GO" id="GO:0006936">
    <property type="term" value="P:muscle contraction"/>
    <property type="evidence" value="ECO:0007669"/>
    <property type="project" value="TreeGrafter"/>
</dbReference>